<name>A0ABS6TD11_9ENTE</name>
<protein>
    <submittedName>
        <fullName evidence="1">Uncharacterized protein</fullName>
    </submittedName>
</protein>
<dbReference type="Proteomes" id="UP000774130">
    <property type="component" value="Unassembled WGS sequence"/>
</dbReference>
<evidence type="ECO:0000313" key="1">
    <source>
        <dbReference type="EMBL" id="MBV7390815.1"/>
    </source>
</evidence>
<sequence>MSMLSNDSVNKFYQTYDSLVGTNAALPLILSDITAKMDQEKRDYFTVHVDQQIIYFQFERRDGELIFTGTHG</sequence>
<dbReference type="RefSeq" id="WP_218325865.1">
    <property type="nucleotide sequence ID" value="NZ_JAHUZB010000003.1"/>
</dbReference>
<dbReference type="InterPro" id="IPR046004">
    <property type="entry name" value="DUF5960"/>
</dbReference>
<dbReference type="EMBL" id="JAHUZB010000003">
    <property type="protein sequence ID" value="MBV7390815.1"/>
    <property type="molecule type" value="Genomic_DNA"/>
</dbReference>
<evidence type="ECO:0000313" key="2">
    <source>
        <dbReference type="Proteomes" id="UP000774130"/>
    </source>
</evidence>
<proteinExistence type="predicted"/>
<comment type="caution">
    <text evidence="1">The sequence shown here is derived from an EMBL/GenBank/DDBJ whole genome shotgun (WGS) entry which is preliminary data.</text>
</comment>
<gene>
    <name evidence="1" type="ORF">KUA55_08995</name>
</gene>
<accession>A0ABS6TD11</accession>
<keyword evidence="2" id="KW-1185">Reference proteome</keyword>
<reference evidence="1 2" key="1">
    <citation type="submission" date="2021-06" db="EMBL/GenBank/DDBJ databases">
        <title>Enterococcus alishanensis sp. nov., a novel lactic acid bacterium isolated from fresh coffee beans.</title>
        <authorList>
            <person name="Chen Y.-S."/>
        </authorList>
    </citation>
    <scope>NUCLEOTIDE SEQUENCE [LARGE SCALE GENOMIC DNA]</scope>
    <source>
        <strain evidence="1 2">ALS3</strain>
    </source>
</reference>
<organism evidence="1 2">
    <name type="scientific">Enterococcus alishanensis</name>
    <dbReference type="NCBI Taxonomy" id="1303817"/>
    <lineage>
        <taxon>Bacteria</taxon>
        <taxon>Bacillati</taxon>
        <taxon>Bacillota</taxon>
        <taxon>Bacilli</taxon>
        <taxon>Lactobacillales</taxon>
        <taxon>Enterococcaceae</taxon>
        <taxon>Enterococcus</taxon>
    </lineage>
</organism>
<dbReference type="Pfam" id="PF19385">
    <property type="entry name" value="DUF5960"/>
    <property type="match status" value="1"/>
</dbReference>